<gene>
    <name evidence="3" type="ORF">NEZAVI_LOCUS92</name>
</gene>
<evidence type="ECO:0008006" key="5">
    <source>
        <dbReference type="Google" id="ProtNLM"/>
    </source>
</evidence>
<feature type="compositionally biased region" description="Low complexity" evidence="1">
    <location>
        <begin position="271"/>
        <end position="304"/>
    </location>
</feature>
<feature type="region of interest" description="Disordered" evidence="1">
    <location>
        <begin position="269"/>
        <end position="352"/>
    </location>
</feature>
<dbReference type="OrthoDB" id="6630845at2759"/>
<feature type="chain" id="PRO_5040182573" description="Cuticular protein" evidence="2">
    <location>
        <begin position="16"/>
        <end position="599"/>
    </location>
</feature>
<feature type="compositionally biased region" description="Low complexity" evidence="1">
    <location>
        <begin position="312"/>
        <end position="322"/>
    </location>
</feature>
<name>A0A9P0E030_NEZVI</name>
<feature type="compositionally biased region" description="Low complexity" evidence="1">
    <location>
        <begin position="336"/>
        <end position="352"/>
    </location>
</feature>
<evidence type="ECO:0000313" key="3">
    <source>
        <dbReference type="EMBL" id="CAH1388475.1"/>
    </source>
</evidence>
<evidence type="ECO:0000313" key="4">
    <source>
        <dbReference type="Proteomes" id="UP001152798"/>
    </source>
</evidence>
<feature type="region of interest" description="Disordered" evidence="1">
    <location>
        <begin position="378"/>
        <end position="423"/>
    </location>
</feature>
<protein>
    <recommendedName>
        <fullName evidence="5">Cuticular protein</fullName>
    </recommendedName>
</protein>
<dbReference type="EMBL" id="OV725077">
    <property type="protein sequence ID" value="CAH1388475.1"/>
    <property type="molecule type" value="Genomic_DNA"/>
</dbReference>
<keyword evidence="2" id="KW-0732">Signal</keyword>
<feature type="compositionally biased region" description="Polar residues" evidence="1">
    <location>
        <begin position="378"/>
        <end position="398"/>
    </location>
</feature>
<feature type="region of interest" description="Disordered" evidence="1">
    <location>
        <begin position="502"/>
        <end position="529"/>
    </location>
</feature>
<feature type="signal peptide" evidence="2">
    <location>
        <begin position="1"/>
        <end position="15"/>
    </location>
</feature>
<accession>A0A9P0E030</accession>
<reference evidence="3" key="1">
    <citation type="submission" date="2022-01" db="EMBL/GenBank/DDBJ databases">
        <authorList>
            <person name="King R."/>
        </authorList>
    </citation>
    <scope>NUCLEOTIDE SEQUENCE</scope>
</reference>
<sequence length="599" mass="63786">MKLFLLVSLLGSALASTGEFSYSSFSTAHGPLARSALAYGGYGSSSLTEVSGYSASAPVYAASPVTAYAAHAPVAAYAAHSPVTAYAAHGPAYATYASAPAATYAAHAPVAAYAAHAPVTAYAAHAPAYATYAAAPAATYAVATAPASAVVPVTRVSAQPAVVQNVVDVAQPKLATRRFEIRRPAIEKQFYDVEERVVVRPAGSAVVELETPVGADQRGPTKITPAAPPVALRSYSSAHLATHFTPAVLPASPVAVSAIHHHPQVIEQSHEIQQYPQQQEQVQQIESEQQISEQSESVQQIPQQQPIPQPSLPQQDAPQQQFDDSDSVSIENPEFSARSGSVSSSSSGSTPSPLFRAQLAAFPRAEAPLPQFSREQLFEQSNSQGLPSFSRSRVSQYLQPEPLPIPQQRSELSQSTLRPEYVSSRQQQEFSFASNQFQVSNSRAGASFRQGATSQRLLEGDVEVNSYGSDRIIPSARHLSPEQSQANQARLIDLLTARGPVSEVRSPSEPIRGRVISATPAPPGAEPADERVNTRRIVVNRPIQTVQEVDVVEPFTKLERVAVHQPALVKTAHVELAHVPAAVHTAVPVAVTAAPYYHK</sequence>
<evidence type="ECO:0000256" key="2">
    <source>
        <dbReference type="SAM" id="SignalP"/>
    </source>
</evidence>
<proteinExistence type="predicted"/>
<evidence type="ECO:0000256" key="1">
    <source>
        <dbReference type="SAM" id="MobiDB-lite"/>
    </source>
</evidence>
<dbReference type="AlphaFoldDB" id="A0A9P0E030"/>
<dbReference type="Proteomes" id="UP001152798">
    <property type="component" value="Chromosome 1"/>
</dbReference>
<organism evidence="3 4">
    <name type="scientific">Nezara viridula</name>
    <name type="common">Southern green stink bug</name>
    <name type="synonym">Cimex viridulus</name>
    <dbReference type="NCBI Taxonomy" id="85310"/>
    <lineage>
        <taxon>Eukaryota</taxon>
        <taxon>Metazoa</taxon>
        <taxon>Ecdysozoa</taxon>
        <taxon>Arthropoda</taxon>
        <taxon>Hexapoda</taxon>
        <taxon>Insecta</taxon>
        <taxon>Pterygota</taxon>
        <taxon>Neoptera</taxon>
        <taxon>Paraneoptera</taxon>
        <taxon>Hemiptera</taxon>
        <taxon>Heteroptera</taxon>
        <taxon>Panheteroptera</taxon>
        <taxon>Pentatomomorpha</taxon>
        <taxon>Pentatomoidea</taxon>
        <taxon>Pentatomidae</taxon>
        <taxon>Pentatominae</taxon>
        <taxon>Nezara</taxon>
    </lineage>
</organism>
<keyword evidence="4" id="KW-1185">Reference proteome</keyword>
<feature type="compositionally biased region" description="Polar residues" evidence="1">
    <location>
        <begin position="407"/>
        <end position="423"/>
    </location>
</feature>